<evidence type="ECO:0000313" key="4">
    <source>
        <dbReference type="Proteomes" id="UP000429181"/>
    </source>
</evidence>
<dbReference type="CDD" id="cd09076">
    <property type="entry name" value="L1-EN"/>
    <property type="match status" value="1"/>
</dbReference>
<evidence type="ECO:0000259" key="2">
    <source>
        <dbReference type="Pfam" id="PF03372"/>
    </source>
</evidence>
<accession>A0A4W2GSG3</accession>
<dbReference type="InterPro" id="IPR000477">
    <property type="entry name" value="RT_dom"/>
</dbReference>
<evidence type="ECO:0000313" key="3">
    <source>
        <dbReference type="Ensembl" id="ENSBIXP00005020184.1"/>
    </source>
</evidence>
<dbReference type="Proteomes" id="UP000429181">
    <property type="component" value="Unassembled WGS sequence"/>
</dbReference>
<reference evidence="4" key="1">
    <citation type="submission" date="2018-11" db="EMBL/GenBank/DDBJ databases">
        <title>Haplotype-resolved cattle genomes.</title>
        <authorList>
            <person name="Low W.Y."/>
            <person name="Tearle R."/>
            <person name="Bickhart D.M."/>
            <person name="Rosen B.D."/>
            <person name="Koren S."/>
            <person name="Rhie A."/>
            <person name="Hiendleder S."/>
            <person name="Phillippy A.M."/>
            <person name="Smith T.P.L."/>
            <person name="Williams J.L."/>
        </authorList>
    </citation>
    <scope>NUCLEOTIDE SEQUENCE [LARGE SCALE GENOMIC DNA]</scope>
</reference>
<reference evidence="3" key="2">
    <citation type="submission" date="2025-08" db="UniProtKB">
        <authorList>
            <consortium name="Ensembl"/>
        </authorList>
    </citation>
    <scope>IDENTIFICATION</scope>
</reference>
<dbReference type="GeneTree" id="ENSGT00390000018141"/>
<sequence>MARVNVNILGISELRWTGMGEFNSYDHYIYYCGQESHRRNRVVIIVNKRVRNAVLGCNLKNDRMISVCLQGKPFNITVIQVYAPTSNAEEAEQFCEDLQDPLELTSKRDVLFIIGDWNAKVGSQEIPRVIGKFGLGVWNEGGQRLIEFCQEKALVMANTLFQLHKRRLYTWTSPDGQHQNQIDYILCSQRWRSSIQSAKTRLGADCGTDHELLIAKFRLKLKKVGKTTRPFRYDLNQIPYDYTVEVKNRCKGLDLIDRVPDELWTEISDTVQETGIKTIPKKEKCKKAKWLPEEALQIAVKRREAKSKEEKEKYTHLNAEFQRIARRDKKAFLSDQCKEIEENNRIGKTRDLFKKIRDTKGTFHAKTGSIKDRNGMDLTEAEDIKKRWQDYTEELYKKDLHNPDNHDGVITHLEPDILEREVKWALERITTNKASGGDGIPVELFQILKDDAVKVLQSICQHIWKTQQWPQDWNRSVPTGPLDHRKSQENPRKNIYFCFINYAKAFDCVDNNKLCKILKEMGIPDHLTCLLRDLCAGQEATVRTGHGTTDWFQIGKGARQACVLSPCLFNLYAEYIMRNSGWGKHKLESRLSGEISITSDIQMTPPLWQKVKKN</sequence>
<dbReference type="InterPro" id="IPR005135">
    <property type="entry name" value="Endo/exonuclease/phosphatase"/>
</dbReference>
<feature type="domain" description="Reverse transcriptase" evidence="1">
    <location>
        <begin position="453"/>
        <end position="578"/>
    </location>
</feature>
<evidence type="ECO:0000259" key="1">
    <source>
        <dbReference type="Pfam" id="PF00078"/>
    </source>
</evidence>
<dbReference type="SUPFAM" id="SSF56219">
    <property type="entry name" value="DNase I-like"/>
    <property type="match status" value="1"/>
</dbReference>
<organism evidence="3 4">
    <name type="scientific">Bos indicus x Bos taurus</name>
    <name type="common">Hybrid cattle</name>
    <dbReference type="NCBI Taxonomy" id="30522"/>
    <lineage>
        <taxon>Eukaryota</taxon>
        <taxon>Metazoa</taxon>
        <taxon>Chordata</taxon>
        <taxon>Craniata</taxon>
        <taxon>Vertebrata</taxon>
        <taxon>Euteleostomi</taxon>
        <taxon>Mammalia</taxon>
        <taxon>Eutheria</taxon>
        <taxon>Laurasiatheria</taxon>
        <taxon>Artiodactyla</taxon>
        <taxon>Ruminantia</taxon>
        <taxon>Pecora</taxon>
        <taxon>Bovidae</taxon>
        <taxon>Bovinae</taxon>
        <taxon>Bos</taxon>
    </lineage>
</organism>
<dbReference type="Gene3D" id="3.60.10.10">
    <property type="entry name" value="Endonuclease/exonuclease/phosphatase"/>
    <property type="match status" value="1"/>
</dbReference>
<dbReference type="InterPro" id="IPR036691">
    <property type="entry name" value="Endo/exonu/phosph_ase_sf"/>
</dbReference>
<dbReference type="Pfam" id="PF00078">
    <property type="entry name" value="RVT_1"/>
    <property type="match status" value="1"/>
</dbReference>
<dbReference type="PANTHER" id="PTHR47027">
    <property type="entry name" value="REVERSE TRANSCRIPTASE DOMAIN-CONTAINING PROTEIN"/>
    <property type="match status" value="1"/>
</dbReference>
<feature type="domain" description="Endonuclease/exonuclease/phosphatase" evidence="2">
    <location>
        <begin position="4"/>
        <end position="210"/>
    </location>
</feature>
<dbReference type="Pfam" id="PF03372">
    <property type="entry name" value="Exo_endo_phos"/>
    <property type="match status" value="1"/>
</dbReference>
<protein>
    <submittedName>
        <fullName evidence="3">Uncharacterized protein</fullName>
    </submittedName>
</protein>
<dbReference type="AlphaFoldDB" id="A0A4W2GSG3"/>
<dbReference type="Ensembl" id="ENSBIXT00005050206.1">
    <property type="protein sequence ID" value="ENSBIXP00005020184.1"/>
    <property type="gene ID" value="ENSBIXG00005023290.1"/>
</dbReference>
<proteinExistence type="predicted"/>
<name>A0A4W2GSG3_BOBOX</name>
<dbReference type="GO" id="GO:0003824">
    <property type="term" value="F:catalytic activity"/>
    <property type="evidence" value="ECO:0007669"/>
    <property type="project" value="InterPro"/>
</dbReference>
<dbReference type="PANTHER" id="PTHR47027:SF8">
    <property type="entry name" value="RIBONUCLEASE H"/>
    <property type="match status" value="1"/>
</dbReference>